<dbReference type="Proteomes" id="UP000298127">
    <property type="component" value="Unassembled WGS sequence"/>
</dbReference>
<gene>
    <name evidence="3" type="ORF">E4M00_05375</name>
</gene>
<reference evidence="3 4" key="1">
    <citation type="journal article" date="2018" name="J. Microbiol.">
        <title>Leifsonia flava sp. nov., a novel actinobacterium isolated from the rhizosphere of Aquilegia viridiflora.</title>
        <authorList>
            <person name="Cai Y."/>
            <person name="Tao W.Z."/>
            <person name="Ma Y.J."/>
            <person name="Cheng J."/>
            <person name="Zhang M.Y."/>
            <person name="Zhang Y.X."/>
        </authorList>
    </citation>
    <scope>NUCLEOTIDE SEQUENCE [LARGE SCALE GENOMIC DNA]</scope>
    <source>
        <strain evidence="3 4">SYP-B2174</strain>
    </source>
</reference>
<organism evidence="3 4">
    <name type="scientific">Orlajensenia leifsoniae</name>
    <dbReference type="NCBI Taxonomy" id="2561933"/>
    <lineage>
        <taxon>Bacteria</taxon>
        <taxon>Bacillati</taxon>
        <taxon>Actinomycetota</taxon>
        <taxon>Actinomycetes</taxon>
        <taxon>Micrococcales</taxon>
        <taxon>Microbacteriaceae</taxon>
        <taxon>Orlajensenia</taxon>
    </lineage>
</organism>
<accession>A0A4Y9R3N6</accession>
<sequence length="144" mass="15270">MDPAVNRPRRPAGVTVAVVLIYVQAVLEVIAGTVLVLARYGVDPSDPGAVLAVTLVGSAVILFGLFLIAVASGIARGSRFSRWIVTVLLALSLSANVVTLMLGAGEPWWTVIDGLIAIAILLVLWTGRGRRYFRDSVAPTVDEF</sequence>
<protein>
    <recommendedName>
        <fullName evidence="2">DUF7144 domain-containing protein</fullName>
    </recommendedName>
</protein>
<keyword evidence="1" id="KW-1133">Transmembrane helix</keyword>
<dbReference type="InterPro" id="IPR055568">
    <property type="entry name" value="DUF7144"/>
</dbReference>
<evidence type="ECO:0000313" key="3">
    <source>
        <dbReference type="EMBL" id="TFV98930.1"/>
    </source>
</evidence>
<keyword evidence="1" id="KW-0812">Transmembrane</keyword>
<dbReference type="AlphaFoldDB" id="A0A4Y9R3N6"/>
<dbReference type="EMBL" id="SPQZ01000002">
    <property type="protein sequence ID" value="TFV98930.1"/>
    <property type="molecule type" value="Genomic_DNA"/>
</dbReference>
<evidence type="ECO:0000313" key="4">
    <source>
        <dbReference type="Proteomes" id="UP000298127"/>
    </source>
</evidence>
<evidence type="ECO:0000256" key="1">
    <source>
        <dbReference type="SAM" id="Phobius"/>
    </source>
</evidence>
<proteinExistence type="predicted"/>
<name>A0A4Y9R3N6_9MICO</name>
<dbReference type="Pfam" id="PF23636">
    <property type="entry name" value="DUF7144"/>
    <property type="match status" value="1"/>
</dbReference>
<feature type="transmembrane region" description="Helical" evidence="1">
    <location>
        <begin position="108"/>
        <end position="126"/>
    </location>
</feature>
<feature type="domain" description="DUF7144" evidence="2">
    <location>
        <begin position="14"/>
        <end position="126"/>
    </location>
</feature>
<keyword evidence="4" id="KW-1185">Reference proteome</keyword>
<keyword evidence="1" id="KW-0472">Membrane</keyword>
<dbReference type="RefSeq" id="WP_135119444.1">
    <property type="nucleotide sequence ID" value="NZ_SPQZ01000002.1"/>
</dbReference>
<feature type="transmembrane region" description="Helical" evidence="1">
    <location>
        <begin position="12"/>
        <end position="37"/>
    </location>
</feature>
<evidence type="ECO:0000259" key="2">
    <source>
        <dbReference type="Pfam" id="PF23636"/>
    </source>
</evidence>
<feature type="transmembrane region" description="Helical" evidence="1">
    <location>
        <begin position="83"/>
        <end position="102"/>
    </location>
</feature>
<feature type="transmembrane region" description="Helical" evidence="1">
    <location>
        <begin position="49"/>
        <end position="71"/>
    </location>
</feature>
<comment type="caution">
    <text evidence="3">The sequence shown here is derived from an EMBL/GenBank/DDBJ whole genome shotgun (WGS) entry which is preliminary data.</text>
</comment>